<evidence type="ECO:0000313" key="3">
    <source>
        <dbReference type="Proteomes" id="UP000692954"/>
    </source>
</evidence>
<accession>A0A8S1N6Q8</accession>
<dbReference type="Pfam" id="PF00069">
    <property type="entry name" value="Pkinase"/>
    <property type="match status" value="1"/>
</dbReference>
<proteinExistence type="predicted"/>
<dbReference type="GO" id="GO:0005524">
    <property type="term" value="F:ATP binding"/>
    <property type="evidence" value="ECO:0007669"/>
    <property type="project" value="InterPro"/>
</dbReference>
<sequence>MTQVLAKLPSQIKNTILIKLSNNESHLQYDIQQNIDCKDAFEWDFDASRIKKTALAQLVSVDFKQSTITLNYEKQQLLNKVEKKQEFDYLYILFQLIEACYELHKINLLGRCLSTSNIEINEKSQIKIYRYGYSHNLLNTDEVIILAPETIFEDKVQISCDIWLIGMIIYEVVFKKQKSSFIYPHQYSQYKIFINNCMQTNTFEDLYDNLVDPNISAILQLLLIFDAESRISSYSAVILFLMELQPKYKAKLVEILRFYENNSQFASINIQSRSEKRDPPKKKLLKNLQSKSLDNLEKSQEMLLHSNRRIFLEKKKEEENIKIKILRYSYQKSVRLFNKIYELQIHHKENLKPENIEFCQNIHFKLYQISFLISLRRQISSLTNKTESLNLDRYLYNKTEEILNLQIQNIKQQSNILFKQELQHILKELEKLKITYQGIKNIYNKILARQLEATLENQIEQLDQDLQKNDLTKKFASEINLRIIIAQNIQLYLNDKHSVNLFFFPMKFYLGLSEITEPEDIERYLQRSPNSLKVYILNLLKNYQNEDQNN</sequence>
<comment type="caution">
    <text evidence="2">The sequence shown here is derived from an EMBL/GenBank/DDBJ whole genome shotgun (WGS) entry which is preliminary data.</text>
</comment>
<dbReference type="AlphaFoldDB" id="A0A8S1N6Q8"/>
<evidence type="ECO:0000259" key="1">
    <source>
        <dbReference type="PROSITE" id="PS50011"/>
    </source>
</evidence>
<dbReference type="GO" id="GO:0004672">
    <property type="term" value="F:protein kinase activity"/>
    <property type="evidence" value="ECO:0007669"/>
    <property type="project" value="InterPro"/>
</dbReference>
<dbReference type="EMBL" id="CAJJDN010000048">
    <property type="protein sequence ID" value="CAD8085253.1"/>
    <property type="molecule type" value="Genomic_DNA"/>
</dbReference>
<reference evidence="2" key="1">
    <citation type="submission" date="2021-01" db="EMBL/GenBank/DDBJ databases">
        <authorList>
            <consortium name="Genoscope - CEA"/>
            <person name="William W."/>
        </authorList>
    </citation>
    <scope>NUCLEOTIDE SEQUENCE</scope>
</reference>
<protein>
    <recommendedName>
        <fullName evidence="1">Protein kinase domain-containing protein</fullName>
    </recommendedName>
</protein>
<name>A0A8S1N6Q8_9CILI</name>
<dbReference type="PROSITE" id="PS50011">
    <property type="entry name" value="PROTEIN_KINASE_DOM"/>
    <property type="match status" value="1"/>
</dbReference>
<dbReference type="OrthoDB" id="303377at2759"/>
<gene>
    <name evidence="2" type="ORF">PSON_ATCC_30995.1.T0480063</name>
</gene>
<dbReference type="Proteomes" id="UP000692954">
    <property type="component" value="Unassembled WGS sequence"/>
</dbReference>
<organism evidence="2 3">
    <name type="scientific">Paramecium sonneborni</name>
    <dbReference type="NCBI Taxonomy" id="65129"/>
    <lineage>
        <taxon>Eukaryota</taxon>
        <taxon>Sar</taxon>
        <taxon>Alveolata</taxon>
        <taxon>Ciliophora</taxon>
        <taxon>Intramacronucleata</taxon>
        <taxon>Oligohymenophorea</taxon>
        <taxon>Peniculida</taxon>
        <taxon>Parameciidae</taxon>
        <taxon>Paramecium</taxon>
    </lineage>
</organism>
<dbReference type="InterPro" id="IPR000719">
    <property type="entry name" value="Prot_kinase_dom"/>
</dbReference>
<feature type="domain" description="Protein kinase" evidence="1">
    <location>
        <begin position="1"/>
        <end position="241"/>
    </location>
</feature>
<keyword evidence="3" id="KW-1185">Reference proteome</keyword>
<evidence type="ECO:0000313" key="2">
    <source>
        <dbReference type="EMBL" id="CAD8085253.1"/>
    </source>
</evidence>